<feature type="compositionally biased region" description="Low complexity" evidence="6">
    <location>
        <begin position="35"/>
        <end position="58"/>
    </location>
</feature>
<keyword evidence="10" id="KW-1185">Reference proteome</keyword>
<evidence type="ECO:0000259" key="7">
    <source>
        <dbReference type="PROSITE" id="PS50103"/>
    </source>
</evidence>
<keyword evidence="3 5" id="KW-0862">Zinc</keyword>
<feature type="zinc finger region" description="C3H1-type" evidence="5">
    <location>
        <begin position="988"/>
        <end position="1016"/>
    </location>
</feature>
<feature type="zinc finger region" description="C3H1-type" evidence="5">
    <location>
        <begin position="1257"/>
        <end position="1285"/>
    </location>
</feature>
<dbReference type="GO" id="GO:0003677">
    <property type="term" value="F:DNA binding"/>
    <property type="evidence" value="ECO:0007669"/>
    <property type="project" value="UniProtKB-KW"/>
</dbReference>
<evidence type="ECO:0000256" key="3">
    <source>
        <dbReference type="ARBA" id="ARBA00022833"/>
    </source>
</evidence>
<dbReference type="EnsemblPlants" id="PNT70608">
    <property type="protein sequence ID" value="PNT70608"/>
    <property type="gene ID" value="BRADI_2g14132v3"/>
</dbReference>
<feature type="domain" description="C3H1-type" evidence="7">
    <location>
        <begin position="1308"/>
        <end position="1336"/>
    </location>
</feature>
<feature type="compositionally biased region" description="Low complexity" evidence="6">
    <location>
        <begin position="1204"/>
        <end position="1223"/>
    </location>
</feature>
<dbReference type="GO" id="GO:0008270">
    <property type="term" value="F:zinc ion binding"/>
    <property type="evidence" value="ECO:0007669"/>
    <property type="project" value="UniProtKB-KW"/>
</dbReference>
<dbReference type="Proteomes" id="UP000008810">
    <property type="component" value="Chromosome 2"/>
</dbReference>
<dbReference type="ExpressionAtlas" id="A0A2K2D8J6">
    <property type="expression patterns" value="baseline and differential"/>
</dbReference>
<proteinExistence type="predicted"/>
<gene>
    <name evidence="9" type="primary">LOC100842536</name>
    <name evidence="8" type="ORF">BRADI_2g14132v3</name>
</gene>
<evidence type="ECO:0000256" key="5">
    <source>
        <dbReference type="PROSITE-ProRule" id="PRU00723"/>
    </source>
</evidence>
<dbReference type="RefSeq" id="XP_014753624.1">
    <property type="nucleotide sequence ID" value="XM_014898138.2"/>
</dbReference>
<protein>
    <recommendedName>
        <fullName evidence="7">C3H1-type domain-containing protein</fullName>
    </recommendedName>
</protein>
<accession>A0A2K2D8J6</accession>
<dbReference type="OrthoDB" id="1914176at2759"/>
<dbReference type="RefSeq" id="XP_010230944.2">
    <property type="nucleotide sequence ID" value="XM_010232642.3"/>
</dbReference>
<keyword evidence="4" id="KW-0238">DNA-binding</keyword>
<evidence type="ECO:0000313" key="8">
    <source>
        <dbReference type="EMBL" id="PNT70608.1"/>
    </source>
</evidence>
<dbReference type="Gramene" id="PNT70608">
    <property type="protein sequence ID" value="PNT70608"/>
    <property type="gene ID" value="BRADI_2g14132v3"/>
</dbReference>
<feature type="region of interest" description="Disordered" evidence="6">
    <location>
        <begin position="1122"/>
        <end position="1158"/>
    </location>
</feature>
<dbReference type="RefSeq" id="XP_014753625.1">
    <property type="nucleotide sequence ID" value="XM_014898139.2"/>
</dbReference>
<sequence>MIGGGGGAAEEHDEEDQAAATTRTPPSSPSPPTIVPASSPHGLGRRLLGSLIRGIGPSSSPPPSPVPKVGLSLLLHLKPNPNTKSPPPPRHHTPSSSSDHHPTQPAAAPGELLAAQGLLHLALDPKHSCSTRKLTDQGTAACQLGAADAVALPEDRDQPLVDEQESVVHSHRQGGPARDANTVVDPSGTDTSAAPQGEETPVQEQDKLAPHQQQQDTCTWDGNAAEYKEEVVEQGVTDAHTAIKDDVAQDCQEKVLQQCSGEQLRATRGDQELVVVEQDATDQSDETTHDISVENQEEVEWCTAHDDAVEDQEAVGQDAMDKRCERTDGIAAKDQEEALEQWATYELQTTENEDAKDDEQDVVEQGVVHGGVATMDSVAVRDHEVVLQTVTDEMCTAMDDTAVENQEKVGEQCTAFELGITENDDVVDELSRATDGENLVVQEKDKLVAIGKQDIFSDGNGPGYLEEVLVVIDRQSTLKDVQEKVLQQCTTSDQLGATRDDQEGLKQTDETTYDIAVQNQERVEWHTAQDDTVEDQEVVEQDAIDQRGESIDAIAVKDQEKAVEQCPTYEFGTTENDDAKDYQKVVEQSVIDKGGATMDDTAINHQEEAVEKCVTYEGTTRNDDVNTEQEVVEQGIIDEEGPTMDDIAVKDHEVVVQSVIGMRASIDNSVVENQGKELEQCTTYHLGTTEIDDVVESQEVADQGVVNEGGSTMEDNALKDHEVVEQSIIDGMRAATDDIAVEDQEKVLEQCAVDESRAPMDEYTVGEKEKVVEQGVTNKQGAMNMDVAVKDQEKVMKQGVIGNHGTVPIDDIAVTDGEKAVGQFVSGAIITSKDEEEHNTARNQGVIDGNGRTKDDIDVEEHVITDKCTTASDGIALEDQKNESELCISDEHIASKDVVAVYIQGDVLEQRIGDEQGATKFTVEKQNDVQERVCHEWGATEDDLVMNAAASEGISGISSSQSVSVTVNGSDGGIWKEKVKLCVNYPQRPGKLNCPSYMSKGSCSNGLSCHFNHPSLKAKPDVSWFPSEQDNHGVAEILELNRVGLPIREGARNCVYYMRNGACRYGKRCHFNHPEHVIDAHFSSPTGWEDASPASRHMKYSNHATLDDTSYSKKSFEGATLDDTAHLKKSPEGATSDDTTHLKKSPEDATSDDTSYSKRSFDHATLDDKLSSSEVLPANILRMLLPPQKVPPSTERKVMKVKKSSNWSSTSDDSDGCCSADSSDGPLCKQEHVDYPERPGRSDGPLYKQEHVDYSERPHKRECPFIKRFGDCKFESLCKYQHSKDRYPSRYHRKDPSQGGEVVEYPTRPGEPECPFYMKNRYCKFGAHCNFDHPKDLNPTTYSPTNEKKSVAGSDHHASTRITLKDPAPQQQQYPERPGQPDCRYYMQFGKCKYLFACIFHHPKDRLPSGWHPSDPAQSDQYDTWQPTNASRIENFCQQEQIGAEIHGMPECPFYMKTGKCQFGSACEFRHLKDTRSTTEVEEHAMYPERPGEPECSHYMKHGYCNFQMNCKFHHPGDRLCKKPVDSTYH</sequence>
<feature type="zinc finger region" description="C3H1-type" evidence="5">
    <location>
        <begin position="1308"/>
        <end position="1336"/>
    </location>
</feature>
<dbReference type="STRING" id="15368.A0A2K2D8J6"/>
<feature type="zinc finger region" description="C3H1-type" evidence="5">
    <location>
        <begin position="1377"/>
        <end position="1405"/>
    </location>
</feature>
<evidence type="ECO:0000256" key="6">
    <source>
        <dbReference type="SAM" id="MobiDB-lite"/>
    </source>
</evidence>
<feature type="domain" description="C3H1-type" evidence="7">
    <location>
        <begin position="1446"/>
        <end position="1474"/>
    </location>
</feature>
<dbReference type="InterPro" id="IPR050974">
    <property type="entry name" value="Plant_ZF_CCCH"/>
</dbReference>
<feature type="compositionally biased region" description="Basic and acidic residues" evidence="6">
    <location>
        <begin position="1346"/>
        <end position="1358"/>
    </location>
</feature>
<feature type="domain" description="C3H1-type" evidence="7">
    <location>
        <begin position="1048"/>
        <end position="1076"/>
    </location>
</feature>
<dbReference type="PANTHER" id="PTHR12506:SF50">
    <property type="entry name" value="ZINC FINGER CCCH DOMAIN-CONTAINING PROTEIN 26"/>
    <property type="match status" value="1"/>
</dbReference>
<evidence type="ECO:0000256" key="4">
    <source>
        <dbReference type="ARBA" id="ARBA00023125"/>
    </source>
</evidence>
<organism evidence="8">
    <name type="scientific">Brachypodium distachyon</name>
    <name type="common">Purple false brome</name>
    <name type="synonym">Trachynia distachya</name>
    <dbReference type="NCBI Taxonomy" id="15368"/>
    <lineage>
        <taxon>Eukaryota</taxon>
        <taxon>Viridiplantae</taxon>
        <taxon>Streptophyta</taxon>
        <taxon>Embryophyta</taxon>
        <taxon>Tracheophyta</taxon>
        <taxon>Spermatophyta</taxon>
        <taxon>Magnoliopsida</taxon>
        <taxon>Liliopsida</taxon>
        <taxon>Poales</taxon>
        <taxon>Poaceae</taxon>
        <taxon>BOP clade</taxon>
        <taxon>Pooideae</taxon>
        <taxon>Stipodae</taxon>
        <taxon>Brachypodieae</taxon>
        <taxon>Brachypodium</taxon>
    </lineage>
</organism>
<dbReference type="InterPro" id="IPR036855">
    <property type="entry name" value="Znf_CCCH_sf"/>
</dbReference>
<feature type="compositionally biased region" description="Basic and acidic residues" evidence="6">
    <location>
        <begin position="1229"/>
        <end position="1241"/>
    </location>
</feature>
<dbReference type="EMBL" id="CM000881">
    <property type="protein sequence ID" value="PNT70608.1"/>
    <property type="molecule type" value="Genomic_DNA"/>
</dbReference>
<dbReference type="Pfam" id="PF00642">
    <property type="entry name" value="zf-CCCH"/>
    <property type="match status" value="5"/>
</dbReference>
<evidence type="ECO:0000313" key="9">
    <source>
        <dbReference type="EnsemblPlants" id="PNT70607"/>
    </source>
</evidence>
<feature type="region of interest" description="Disordered" evidence="6">
    <location>
        <begin position="1228"/>
        <end position="1247"/>
    </location>
</feature>
<reference evidence="8 9" key="1">
    <citation type="journal article" date="2010" name="Nature">
        <title>Genome sequencing and analysis of the model grass Brachypodium distachyon.</title>
        <authorList>
            <consortium name="International Brachypodium Initiative"/>
        </authorList>
    </citation>
    <scope>NUCLEOTIDE SEQUENCE [LARGE SCALE GENOMIC DNA]</scope>
    <source>
        <strain evidence="8 9">Bd21</strain>
    </source>
</reference>
<dbReference type="Gene3D" id="4.10.1000.10">
    <property type="entry name" value="Zinc finger, CCCH-type"/>
    <property type="match status" value="3"/>
</dbReference>
<feature type="region of interest" description="Disordered" evidence="6">
    <location>
        <begin position="1336"/>
        <end position="1379"/>
    </location>
</feature>
<dbReference type="PROSITE" id="PS50103">
    <property type="entry name" value="ZF_C3H1"/>
    <property type="match status" value="7"/>
</dbReference>
<feature type="domain" description="C3H1-type" evidence="7">
    <location>
        <begin position="1490"/>
        <end position="1518"/>
    </location>
</feature>
<reference evidence="8" key="2">
    <citation type="submission" date="2017-06" db="EMBL/GenBank/DDBJ databases">
        <title>WGS assembly of Brachypodium distachyon.</title>
        <authorList>
            <consortium name="The International Brachypodium Initiative"/>
            <person name="Lucas S."/>
            <person name="Harmon-Smith M."/>
            <person name="Lail K."/>
            <person name="Tice H."/>
            <person name="Grimwood J."/>
            <person name="Bruce D."/>
            <person name="Barry K."/>
            <person name="Shu S."/>
            <person name="Lindquist E."/>
            <person name="Wang M."/>
            <person name="Pitluck S."/>
            <person name="Vogel J.P."/>
            <person name="Garvin D.F."/>
            <person name="Mockler T.C."/>
            <person name="Schmutz J."/>
            <person name="Rokhsar D."/>
            <person name="Bevan M.W."/>
        </authorList>
    </citation>
    <scope>NUCLEOTIDE SEQUENCE</scope>
    <source>
        <strain evidence="8">Bd21</strain>
    </source>
</reference>
<feature type="domain" description="C3H1-type" evidence="7">
    <location>
        <begin position="1257"/>
        <end position="1285"/>
    </location>
</feature>
<feature type="region of interest" description="Disordered" evidence="6">
    <location>
        <begin position="1287"/>
        <end position="1306"/>
    </location>
</feature>
<dbReference type="EnsemblPlants" id="PNT70607">
    <property type="protein sequence ID" value="PNT70607"/>
    <property type="gene ID" value="BRADI_2g14132v3"/>
</dbReference>
<feature type="zinc finger region" description="C3H1-type" evidence="5">
    <location>
        <begin position="1490"/>
        <end position="1518"/>
    </location>
</feature>
<dbReference type="GeneID" id="100842536"/>
<feature type="region of interest" description="Disordered" evidence="6">
    <location>
        <begin position="1187"/>
        <end position="1223"/>
    </location>
</feature>
<dbReference type="SMART" id="SM00356">
    <property type="entry name" value="ZnF_C3H1"/>
    <property type="match status" value="7"/>
</dbReference>
<evidence type="ECO:0000256" key="1">
    <source>
        <dbReference type="ARBA" id="ARBA00022723"/>
    </source>
</evidence>
<dbReference type="SUPFAM" id="SSF90229">
    <property type="entry name" value="CCCH zinc finger"/>
    <property type="match status" value="1"/>
</dbReference>
<feature type="region of interest" description="Disordered" evidence="6">
    <location>
        <begin position="1"/>
        <end position="113"/>
    </location>
</feature>
<dbReference type="GO" id="GO:0003729">
    <property type="term" value="F:mRNA binding"/>
    <property type="evidence" value="ECO:0007669"/>
    <property type="project" value="UniProtKB-ARBA"/>
</dbReference>
<evidence type="ECO:0000313" key="10">
    <source>
        <dbReference type="Proteomes" id="UP000008810"/>
    </source>
</evidence>
<feature type="region of interest" description="Disordered" evidence="6">
    <location>
        <begin position="153"/>
        <end position="217"/>
    </location>
</feature>
<name>A0A2K2D8J6_BRADI</name>
<reference evidence="9" key="3">
    <citation type="submission" date="2018-08" db="UniProtKB">
        <authorList>
            <consortium name="EnsemblPlants"/>
        </authorList>
    </citation>
    <scope>IDENTIFICATION</scope>
    <source>
        <strain evidence="9">cv. Bd21</strain>
    </source>
</reference>
<dbReference type="PANTHER" id="PTHR12506">
    <property type="entry name" value="PROTEIN PHOSPHATASE RELATED"/>
    <property type="match status" value="1"/>
</dbReference>
<feature type="domain" description="C3H1-type" evidence="7">
    <location>
        <begin position="988"/>
        <end position="1016"/>
    </location>
</feature>
<keyword evidence="2 5" id="KW-0863">Zinc-finger</keyword>
<evidence type="ECO:0000256" key="2">
    <source>
        <dbReference type="ARBA" id="ARBA00022771"/>
    </source>
</evidence>
<dbReference type="KEGG" id="bdi:100842536"/>
<feature type="domain" description="C3H1-type" evidence="7">
    <location>
        <begin position="1377"/>
        <end position="1405"/>
    </location>
</feature>
<feature type="zinc finger region" description="C3H1-type" evidence="5">
    <location>
        <begin position="1446"/>
        <end position="1474"/>
    </location>
</feature>
<dbReference type="EMBL" id="CM000881">
    <property type="protein sequence ID" value="PNT70607.1"/>
    <property type="molecule type" value="Genomic_DNA"/>
</dbReference>
<feature type="compositionally biased region" description="Low complexity" evidence="6">
    <location>
        <begin position="67"/>
        <end position="83"/>
    </location>
</feature>
<dbReference type="InterPro" id="IPR000571">
    <property type="entry name" value="Znf_CCCH"/>
</dbReference>
<feature type="compositionally biased region" description="Basic and acidic residues" evidence="6">
    <location>
        <begin position="1138"/>
        <end position="1147"/>
    </location>
</feature>
<feature type="zinc finger region" description="C3H1-type" evidence="5">
    <location>
        <begin position="1048"/>
        <end position="1076"/>
    </location>
</feature>
<dbReference type="Gramene" id="PNT70607">
    <property type="protein sequence ID" value="PNT70607"/>
    <property type="gene ID" value="BRADI_2g14132v3"/>
</dbReference>
<keyword evidence="1 5" id="KW-0479">Metal-binding</keyword>